<dbReference type="AlphaFoldDB" id="A0A0A9A1K2"/>
<feature type="compositionally biased region" description="Basic residues" evidence="1">
    <location>
        <begin position="45"/>
        <end position="63"/>
    </location>
</feature>
<protein>
    <submittedName>
        <fullName evidence="2">Uncharacterized protein</fullName>
    </submittedName>
</protein>
<evidence type="ECO:0000313" key="2">
    <source>
        <dbReference type="EMBL" id="JAD40922.1"/>
    </source>
</evidence>
<accession>A0A0A9A1K2</accession>
<dbReference type="EMBL" id="GBRH01256973">
    <property type="protein sequence ID" value="JAD40922.1"/>
    <property type="molecule type" value="Transcribed_RNA"/>
</dbReference>
<feature type="region of interest" description="Disordered" evidence="1">
    <location>
        <begin position="45"/>
        <end position="72"/>
    </location>
</feature>
<proteinExistence type="predicted"/>
<reference evidence="2" key="1">
    <citation type="submission" date="2014-09" db="EMBL/GenBank/DDBJ databases">
        <authorList>
            <person name="Magalhaes I.L.F."/>
            <person name="Oliveira U."/>
            <person name="Santos F.R."/>
            <person name="Vidigal T.H.D.A."/>
            <person name="Brescovit A.D."/>
            <person name="Santos A.J."/>
        </authorList>
    </citation>
    <scope>NUCLEOTIDE SEQUENCE</scope>
    <source>
        <tissue evidence="2">Shoot tissue taken approximately 20 cm above the soil surface</tissue>
    </source>
</reference>
<organism evidence="2">
    <name type="scientific">Arundo donax</name>
    <name type="common">Giant reed</name>
    <name type="synonym">Donax arundinaceus</name>
    <dbReference type="NCBI Taxonomy" id="35708"/>
    <lineage>
        <taxon>Eukaryota</taxon>
        <taxon>Viridiplantae</taxon>
        <taxon>Streptophyta</taxon>
        <taxon>Embryophyta</taxon>
        <taxon>Tracheophyta</taxon>
        <taxon>Spermatophyta</taxon>
        <taxon>Magnoliopsida</taxon>
        <taxon>Liliopsida</taxon>
        <taxon>Poales</taxon>
        <taxon>Poaceae</taxon>
        <taxon>PACMAD clade</taxon>
        <taxon>Arundinoideae</taxon>
        <taxon>Arundineae</taxon>
        <taxon>Arundo</taxon>
    </lineage>
</organism>
<name>A0A0A9A1K2_ARUDO</name>
<reference evidence="2" key="2">
    <citation type="journal article" date="2015" name="Data Brief">
        <title>Shoot transcriptome of the giant reed, Arundo donax.</title>
        <authorList>
            <person name="Barrero R.A."/>
            <person name="Guerrero F.D."/>
            <person name="Moolhuijzen P."/>
            <person name="Goolsby J.A."/>
            <person name="Tidwell J."/>
            <person name="Bellgard S.E."/>
            <person name="Bellgard M.I."/>
        </authorList>
    </citation>
    <scope>NUCLEOTIDE SEQUENCE</scope>
    <source>
        <tissue evidence="2">Shoot tissue taken approximately 20 cm above the soil surface</tissue>
    </source>
</reference>
<evidence type="ECO:0000256" key="1">
    <source>
        <dbReference type="SAM" id="MobiDB-lite"/>
    </source>
</evidence>
<sequence>MTMETEPEAQQKEKRAVETLHQLGEDRANTKDGRGVLPQLRQPKCRRSRLKHRGSRRRSRGRHMARETVRCL</sequence>